<comment type="subcellular location">
    <subcellularLocation>
        <location evidence="8">Cytoplasm</location>
    </subcellularLocation>
</comment>
<dbReference type="InterPro" id="IPR003136">
    <property type="entry name" value="Cytidylate_kin"/>
</dbReference>
<dbReference type="GO" id="GO:0036430">
    <property type="term" value="F:CMP kinase activity"/>
    <property type="evidence" value="ECO:0007669"/>
    <property type="project" value="RHEA"/>
</dbReference>
<feature type="domain" description="Cytidylate kinase" evidence="9">
    <location>
        <begin position="6"/>
        <end position="218"/>
    </location>
</feature>
<evidence type="ECO:0000256" key="6">
    <source>
        <dbReference type="ARBA" id="ARBA00047615"/>
    </source>
</evidence>
<keyword evidence="8" id="KW-0963">Cytoplasm</keyword>
<evidence type="ECO:0000256" key="7">
    <source>
        <dbReference type="ARBA" id="ARBA00048478"/>
    </source>
</evidence>
<dbReference type="Gene3D" id="3.40.50.300">
    <property type="entry name" value="P-loop containing nucleotide triphosphate hydrolases"/>
    <property type="match status" value="1"/>
</dbReference>
<dbReference type="Pfam" id="PF02224">
    <property type="entry name" value="Cytidylate_kin"/>
    <property type="match status" value="1"/>
</dbReference>
<dbReference type="HAMAP" id="MF_00238">
    <property type="entry name" value="Cytidyl_kinase_type1"/>
    <property type="match status" value="1"/>
</dbReference>
<dbReference type="GO" id="GO:0005737">
    <property type="term" value="C:cytoplasm"/>
    <property type="evidence" value="ECO:0007669"/>
    <property type="project" value="UniProtKB-SubCell"/>
</dbReference>
<feature type="binding site" evidence="8">
    <location>
        <begin position="10"/>
        <end position="18"/>
    </location>
    <ligand>
        <name>ATP</name>
        <dbReference type="ChEBI" id="CHEBI:30616"/>
    </ligand>
</feature>
<dbReference type="AlphaFoldDB" id="A0A1T4W5K6"/>
<accession>A0A1T4W5K6</accession>
<evidence type="ECO:0000259" key="9">
    <source>
        <dbReference type="Pfam" id="PF02224"/>
    </source>
</evidence>
<name>A0A1T4W5K6_9BACT</name>
<comment type="catalytic activity">
    <reaction evidence="6 8">
        <text>dCMP + ATP = dCDP + ADP</text>
        <dbReference type="Rhea" id="RHEA:25094"/>
        <dbReference type="ChEBI" id="CHEBI:30616"/>
        <dbReference type="ChEBI" id="CHEBI:57566"/>
        <dbReference type="ChEBI" id="CHEBI:58593"/>
        <dbReference type="ChEBI" id="CHEBI:456216"/>
        <dbReference type="EC" id="2.7.4.25"/>
    </reaction>
</comment>
<dbReference type="STRING" id="1121449.SAMN02745704_00425"/>
<dbReference type="InterPro" id="IPR027417">
    <property type="entry name" value="P-loop_NTPase"/>
</dbReference>
<proteinExistence type="inferred from homology"/>
<dbReference type="GO" id="GO:0036431">
    <property type="term" value="F:dCMP kinase activity"/>
    <property type="evidence" value="ECO:0007669"/>
    <property type="project" value="InterPro"/>
</dbReference>
<keyword evidence="5 8" id="KW-0067">ATP-binding</keyword>
<evidence type="ECO:0000256" key="8">
    <source>
        <dbReference type="HAMAP-Rule" id="MF_00238"/>
    </source>
</evidence>
<comment type="catalytic activity">
    <reaction evidence="7 8">
        <text>CMP + ATP = CDP + ADP</text>
        <dbReference type="Rhea" id="RHEA:11600"/>
        <dbReference type="ChEBI" id="CHEBI:30616"/>
        <dbReference type="ChEBI" id="CHEBI:58069"/>
        <dbReference type="ChEBI" id="CHEBI:60377"/>
        <dbReference type="ChEBI" id="CHEBI:456216"/>
        <dbReference type="EC" id="2.7.4.25"/>
    </reaction>
</comment>
<evidence type="ECO:0000256" key="4">
    <source>
        <dbReference type="ARBA" id="ARBA00022777"/>
    </source>
</evidence>
<dbReference type="EC" id="2.7.4.25" evidence="8"/>
<evidence type="ECO:0000256" key="5">
    <source>
        <dbReference type="ARBA" id="ARBA00022840"/>
    </source>
</evidence>
<keyword evidence="4 8" id="KW-0418">Kinase</keyword>
<dbReference type="NCBIfam" id="TIGR00017">
    <property type="entry name" value="cmk"/>
    <property type="match status" value="1"/>
</dbReference>
<gene>
    <name evidence="8" type="primary">cmk</name>
    <name evidence="10" type="ORF">SAMN02745704_00425</name>
</gene>
<dbReference type="GO" id="GO:0005524">
    <property type="term" value="F:ATP binding"/>
    <property type="evidence" value="ECO:0007669"/>
    <property type="project" value="UniProtKB-UniRule"/>
</dbReference>
<dbReference type="GO" id="GO:0006220">
    <property type="term" value="P:pyrimidine nucleotide metabolic process"/>
    <property type="evidence" value="ECO:0007669"/>
    <property type="project" value="UniProtKB-UniRule"/>
</dbReference>
<comment type="similarity">
    <text evidence="1 8">Belongs to the cytidylate kinase family. Type 1 subfamily.</text>
</comment>
<keyword evidence="3 8" id="KW-0547">Nucleotide-binding</keyword>
<organism evidence="10 11">
    <name type="scientific">Paucidesulfovibrio gracilis DSM 16080</name>
    <dbReference type="NCBI Taxonomy" id="1121449"/>
    <lineage>
        <taxon>Bacteria</taxon>
        <taxon>Pseudomonadati</taxon>
        <taxon>Thermodesulfobacteriota</taxon>
        <taxon>Desulfovibrionia</taxon>
        <taxon>Desulfovibrionales</taxon>
        <taxon>Desulfovibrionaceae</taxon>
        <taxon>Paucidesulfovibrio</taxon>
    </lineage>
</organism>
<dbReference type="SUPFAM" id="SSF52540">
    <property type="entry name" value="P-loop containing nucleoside triphosphate hydrolases"/>
    <property type="match status" value="1"/>
</dbReference>
<dbReference type="Proteomes" id="UP000190027">
    <property type="component" value="Unassembled WGS sequence"/>
</dbReference>
<evidence type="ECO:0000313" key="11">
    <source>
        <dbReference type="Proteomes" id="UP000190027"/>
    </source>
</evidence>
<dbReference type="InterPro" id="IPR011994">
    <property type="entry name" value="Cytidylate_kinase_dom"/>
</dbReference>
<reference evidence="10 11" key="1">
    <citation type="submission" date="2017-02" db="EMBL/GenBank/DDBJ databases">
        <authorList>
            <person name="Peterson S.W."/>
        </authorList>
    </citation>
    <scope>NUCLEOTIDE SEQUENCE [LARGE SCALE GENOMIC DNA]</scope>
    <source>
        <strain evidence="10 11">DSM 16080</strain>
    </source>
</reference>
<dbReference type="CDD" id="cd02020">
    <property type="entry name" value="CMPK"/>
    <property type="match status" value="1"/>
</dbReference>
<evidence type="ECO:0000256" key="1">
    <source>
        <dbReference type="ARBA" id="ARBA00009427"/>
    </source>
</evidence>
<protein>
    <recommendedName>
        <fullName evidence="8">Cytidylate kinase</fullName>
        <shortName evidence="8">CK</shortName>
        <ecNumber evidence="8">2.7.4.25</ecNumber>
    </recommendedName>
    <alternativeName>
        <fullName evidence="8">Cytidine monophosphate kinase</fullName>
        <shortName evidence="8">CMP kinase</shortName>
    </alternativeName>
</protein>
<evidence type="ECO:0000256" key="3">
    <source>
        <dbReference type="ARBA" id="ARBA00022741"/>
    </source>
</evidence>
<evidence type="ECO:0000256" key="2">
    <source>
        <dbReference type="ARBA" id="ARBA00022679"/>
    </source>
</evidence>
<dbReference type="RefSeq" id="WP_078715990.1">
    <property type="nucleotide sequence ID" value="NZ_FUYC01000001.1"/>
</dbReference>
<keyword evidence="11" id="KW-1185">Reference proteome</keyword>
<keyword evidence="2 8" id="KW-0808">Transferase</keyword>
<evidence type="ECO:0000313" key="10">
    <source>
        <dbReference type="EMBL" id="SKA72532.1"/>
    </source>
</evidence>
<sequence>MDHVVVTLDGPAGVGKSTMAKGLSEALGIPYLDTGAMFRGVAWRLGRNAWEWDADRLARALEEIRFDLHGSGADSGLSLNGEPLGAEIRTEEVGMWASHVAKLPVIRDFLKAAQRAVGERSSLVAEGRDMGSVVFPNALMKFFLDADPEERARRRYEQLRAMGREADLEALTKSIRARDEQDRNRAVAPLRAASDAVVVDTTRLSEEVVAATLLETVRQRMAGK</sequence>
<dbReference type="EMBL" id="FUYC01000001">
    <property type="protein sequence ID" value="SKA72532.1"/>
    <property type="molecule type" value="Genomic_DNA"/>
</dbReference>